<protein>
    <submittedName>
        <fullName evidence="5">Uncharacterized protein</fullName>
    </submittedName>
</protein>
<dbReference type="GO" id="GO:0044281">
    <property type="term" value="P:small molecule metabolic process"/>
    <property type="evidence" value="ECO:0007669"/>
    <property type="project" value="UniProtKB-ARBA"/>
</dbReference>
<sequence>MILENKEKQNLFEFVHSKELNHFYYAIFDLDQTLYDYEECNKHGITSIVSAVNKKFGIDKEIILDTYLKSRETINTNLKNTSSMHSRFLYLKKMSEILSIKNPINNTIEFYNLYWEKFFEKMELFDWVESVFKKLKDQNIKIIIATDFNARIQFLKIRRLEIENYVHKIITSQEIGEEKPGTKFAETLLNSIKSDYNTLFYVGDNPKKDNFLSKYGVKTFII</sequence>
<dbReference type="NCBIfam" id="TIGR01549">
    <property type="entry name" value="HAD-SF-IA-v1"/>
    <property type="match status" value="1"/>
</dbReference>
<dbReference type="AlphaFoldDB" id="A0A382UQY4"/>
<dbReference type="Pfam" id="PF13419">
    <property type="entry name" value="HAD_2"/>
    <property type="match status" value="1"/>
</dbReference>
<dbReference type="InterPro" id="IPR051400">
    <property type="entry name" value="HAD-like_hydrolase"/>
</dbReference>
<gene>
    <name evidence="5" type="ORF">METZ01_LOCUS389401</name>
</gene>
<dbReference type="GO" id="GO:0016791">
    <property type="term" value="F:phosphatase activity"/>
    <property type="evidence" value="ECO:0007669"/>
    <property type="project" value="TreeGrafter"/>
</dbReference>
<keyword evidence="4" id="KW-0460">Magnesium</keyword>
<dbReference type="PANTHER" id="PTHR46470:SF2">
    <property type="entry name" value="GLYCERALDEHYDE 3-PHOSPHATE PHOSPHATASE"/>
    <property type="match status" value="1"/>
</dbReference>
<evidence type="ECO:0000256" key="3">
    <source>
        <dbReference type="ARBA" id="ARBA00022801"/>
    </source>
</evidence>
<comment type="cofactor">
    <cofactor evidence="1">
        <name>Mg(2+)</name>
        <dbReference type="ChEBI" id="CHEBI:18420"/>
    </cofactor>
</comment>
<dbReference type="PANTHER" id="PTHR46470">
    <property type="entry name" value="N-ACYLNEURAMINATE-9-PHOSPHATASE"/>
    <property type="match status" value="1"/>
</dbReference>
<keyword evidence="3" id="KW-0378">Hydrolase</keyword>
<organism evidence="5">
    <name type="scientific">marine metagenome</name>
    <dbReference type="NCBI Taxonomy" id="408172"/>
    <lineage>
        <taxon>unclassified sequences</taxon>
        <taxon>metagenomes</taxon>
        <taxon>ecological metagenomes</taxon>
    </lineage>
</organism>
<name>A0A382UQY4_9ZZZZ</name>
<accession>A0A382UQY4</accession>
<dbReference type="Gene3D" id="3.40.50.1000">
    <property type="entry name" value="HAD superfamily/HAD-like"/>
    <property type="match status" value="1"/>
</dbReference>
<dbReference type="SUPFAM" id="SSF56784">
    <property type="entry name" value="HAD-like"/>
    <property type="match status" value="1"/>
</dbReference>
<evidence type="ECO:0000256" key="4">
    <source>
        <dbReference type="ARBA" id="ARBA00022842"/>
    </source>
</evidence>
<dbReference type="GO" id="GO:0046872">
    <property type="term" value="F:metal ion binding"/>
    <property type="evidence" value="ECO:0007669"/>
    <property type="project" value="UniProtKB-KW"/>
</dbReference>
<dbReference type="InterPro" id="IPR023214">
    <property type="entry name" value="HAD_sf"/>
</dbReference>
<evidence type="ECO:0000313" key="5">
    <source>
        <dbReference type="EMBL" id="SVD36547.1"/>
    </source>
</evidence>
<reference evidence="5" key="1">
    <citation type="submission" date="2018-05" db="EMBL/GenBank/DDBJ databases">
        <authorList>
            <person name="Lanie J.A."/>
            <person name="Ng W.-L."/>
            <person name="Kazmierczak K.M."/>
            <person name="Andrzejewski T.M."/>
            <person name="Davidsen T.M."/>
            <person name="Wayne K.J."/>
            <person name="Tettelin H."/>
            <person name="Glass J.I."/>
            <person name="Rusch D."/>
            <person name="Podicherti R."/>
            <person name="Tsui H.-C.T."/>
            <person name="Winkler M.E."/>
        </authorList>
    </citation>
    <scope>NUCLEOTIDE SEQUENCE</scope>
</reference>
<keyword evidence="2" id="KW-0479">Metal-binding</keyword>
<dbReference type="SFLD" id="SFLDG01129">
    <property type="entry name" value="C1.5:_HAD__Beta-PGM__Phosphata"/>
    <property type="match status" value="1"/>
</dbReference>
<evidence type="ECO:0000256" key="1">
    <source>
        <dbReference type="ARBA" id="ARBA00001946"/>
    </source>
</evidence>
<dbReference type="InterPro" id="IPR041492">
    <property type="entry name" value="HAD_2"/>
</dbReference>
<dbReference type="Gene3D" id="1.10.150.520">
    <property type="match status" value="1"/>
</dbReference>
<evidence type="ECO:0000256" key="2">
    <source>
        <dbReference type="ARBA" id="ARBA00022723"/>
    </source>
</evidence>
<dbReference type="InterPro" id="IPR006439">
    <property type="entry name" value="HAD-SF_hydro_IA"/>
</dbReference>
<proteinExistence type="predicted"/>
<dbReference type="InterPro" id="IPR036412">
    <property type="entry name" value="HAD-like_sf"/>
</dbReference>
<dbReference type="SFLD" id="SFLDS00003">
    <property type="entry name" value="Haloacid_Dehalogenase"/>
    <property type="match status" value="1"/>
</dbReference>
<dbReference type="EMBL" id="UINC01146046">
    <property type="protein sequence ID" value="SVD36547.1"/>
    <property type="molecule type" value="Genomic_DNA"/>
</dbReference>